<evidence type="ECO:0000256" key="1">
    <source>
        <dbReference type="SAM" id="MobiDB-lite"/>
    </source>
</evidence>
<dbReference type="EMBL" id="ML210543">
    <property type="protein sequence ID" value="TFK17258.1"/>
    <property type="molecule type" value="Genomic_DNA"/>
</dbReference>
<feature type="domain" description="G" evidence="2">
    <location>
        <begin position="80"/>
        <end position="205"/>
    </location>
</feature>
<feature type="region of interest" description="Disordered" evidence="1">
    <location>
        <begin position="1"/>
        <end position="55"/>
    </location>
</feature>
<name>A0A5C3KBG9_COPMA</name>
<reference evidence="3 4" key="1">
    <citation type="journal article" date="2019" name="Nat. Ecol. Evol.">
        <title>Megaphylogeny resolves global patterns of mushroom evolution.</title>
        <authorList>
            <person name="Varga T."/>
            <person name="Krizsan K."/>
            <person name="Foldi C."/>
            <person name="Dima B."/>
            <person name="Sanchez-Garcia M."/>
            <person name="Sanchez-Ramirez S."/>
            <person name="Szollosi G.J."/>
            <person name="Szarkandi J.G."/>
            <person name="Papp V."/>
            <person name="Albert L."/>
            <person name="Andreopoulos W."/>
            <person name="Angelini C."/>
            <person name="Antonin V."/>
            <person name="Barry K.W."/>
            <person name="Bougher N.L."/>
            <person name="Buchanan P."/>
            <person name="Buyck B."/>
            <person name="Bense V."/>
            <person name="Catcheside P."/>
            <person name="Chovatia M."/>
            <person name="Cooper J."/>
            <person name="Damon W."/>
            <person name="Desjardin D."/>
            <person name="Finy P."/>
            <person name="Geml J."/>
            <person name="Haridas S."/>
            <person name="Hughes K."/>
            <person name="Justo A."/>
            <person name="Karasinski D."/>
            <person name="Kautmanova I."/>
            <person name="Kiss B."/>
            <person name="Kocsube S."/>
            <person name="Kotiranta H."/>
            <person name="LaButti K.M."/>
            <person name="Lechner B.E."/>
            <person name="Liimatainen K."/>
            <person name="Lipzen A."/>
            <person name="Lukacs Z."/>
            <person name="Mihaltcheva S."/>
            <person name="Morgado L.N."/>
            <person name="Niskanen T."/>
            <person name="Noordeloos M.E."/>
            <person name="Ohm R.A."/>
            <person name="Ortiz-Santana B."/>
            <person name="Ovrebo C."/>
            <person name="Racz N."/>
            <person name="Riley R."/>
            <person name="Savchenko A."/>
            <person name="Shiryaev A."/>
            <person name="Soop K."/>
            <person name="Spirin V."/>
            <person name="Szebenyi C."/>
            <person name="Tomsovsky M."/>
            <person name="Tulloss R.E."/>
            <person name="Uehling J."/>
            <person name="Grigoriev I.V."/>
            <person name="Vagvolgyi C."/>
            <person name="Papp T."/>
            <person name="Martin F.M."/>
            <person name="Miettinen O."/>
            <person name="Hibbett D.S."/>
            <person name="Nagy L.G."/>
        </authorList>
    </citation>
    <scope>NUCLEOTIDE SEQUENCE [LARGE SCALE GENOMIC DNA]</scope>
    <source>
        <strain evidence="3 4">CBS 121175</strain>
    </source>
</reference>
<dbReference type="SUPFAM" id="SSF52540">
    <property type="entry name" value="P-loop containing nucleoside triphosphate hydrolases"/>
    <property type="match status" value="1"/>
</dbReference>
<feature type="compositionally biased region" description="Polar residues" evidence="1">
    <location>
        <begin position="15"/>
        <end position="32"/>
    </location>
</feature>
<accession>A0A5C3KBG9</accession>
<proteinExistence type="predicted"/>
<dbReference type="CDD" id="cd00882">
    <property type="entry name" value="Ras_like_GTPase"/>
    <property type="match status" value="1"/>
</dbReference>
<dbReference type="Proteomes" id="UP000307440">
    <property type="component" value="Unassembled WGS sequence"/>
</dbReference>
<evidence type="ECO:0000259" key="2">
    <source>
        <dbReference type="Pfam" id="PF01926"/>
    </source>
</evidence>
<dbReference type="AlphaFoldDB" id="A0A5C3KBG9"/>
<dbReference type="STRING" id="230819.A0A5C3KBG9"/>
<sequence length="330" mass="36157">MQLPSDPRNHHDPPSTFQSSRSTGAGQDSSLPLNVAQGPSEPIDNNPPNVSTPVILATEPPLKSEPGLIADHCDTEQVRNVVVFGETGVGKSSIINMLARGDSPVAEVSSGVVGCTFASAAYRTEIEGEKYILWDTAGLNEGYTGTVNSREAAQNLQELSNRLDGRINLLVYCIRGKRLRQVIMDNYDLFYNRICRRNVPIVLVVTGLENEPGDMDIWWQRNAQEFTDYGMDFTGYACITATRGKAIKGEDGRFMFDEEYKNSCTKLLTVVKTHCANSDHRITDFPGNILPSGPGNDVDSGCWTTMVSNVKAFLLGLIPSSVRSDLLAQY</sequence>
<organism evidence="3 4">
    <name type="scientific">Coprinopsis marcescibilis</name>
    <name type="common">Agaric fungus</name>
    <name type="synonym">Psathyrella marcescibilis</name>
    <dbReference type="NCBI Taxonomy" id="230819"/>
    <lineage>
        <taxon>Eukaryota</taxon>
        <taxon>Fungi</taxon>
        <taxon>Dikarya</taxon>
        <taxon>Basidiomycota</taxon>
        <taxon>Agaricomycotina</taxon>
        <taxon>Agaricomycetes</taxon>
        <taxon>Agaricomycetidae</taxon>
        <taxon>Agaricales</taxon>
        <taxon>Agaricineae</taxon>
        <taxon>Psathyrellaceae</taxon>
        <taxon>Coprinopsis</taxon>
    </lineage>
</organism>
<evidence type="ECO:0000313" key="4">
    <source>
        <dbReference type="Proteomes" id="UP000307440"/>
    </source>
</evidence>
<gene>
    <name evidence="3" type="ORF">FA15DRAFT_650474</name>
</gene>
<dbReference type="InterPro" id="IPR006073">
    <property type="entry name" value="GTP-bd"/>
</dbReference>
<dbReference type="InterPro" id="IPR027417">
    <property type="entry name" value="P-loop_NTPase"/>
</dbReference>
<evidence type="ECO:0000313" key="3">
    <source>
        <dbReference type="EMBL" id="TFK17258.1"/>
    </source>
</evidence>
<dbReference type="Pfam" id="PF01926">
    <property type="entry name" value="MMR_HSR1"/>
    <property type="match status" value="1"/>
</dbReference>
<protein>
    <recommendedName>
        <fullName evidence="2">G domain-containing protein</fullName>
    </recommendedName>
</protein>
<dbReference type="Gene3D" id="3.40.50.300">
    <property type="entry name" value="P-loop containing nucleotide triphosphate hydrolases"/>
    <property type="match status" value="1"/>
</dbReference>
<keyword evidence="4" id="KW-1185">Reference proteome</keyword>
<dbReference type="GO" id="GO:0005525">
    <property type="term" value="F:GTP binding"/>
    <property type="evidence" value="ECO:0007669"/>
    <property type="project" value="InterPro"/>
</dbReference>
<dbReference type="OrthoDB" id="8954335at2759"/>